<feature type="chain" id="PRO_5020858343" description="Lipoprotein" evidence="1">
    <location>
        <begin position="21"/>
        <end position="195"/>
    </location>
</feature>
<dbReference type="AlphaFoldDB" id="A0A4R3JFR0"/>
<keyword evidence="1" id="KW-0732">Signal</keyword>
<dbReference type="Proteomes" id="UP000295304">
    <property type="component" value="Unassembled WGS sequence"/>
</dbReference>
<evidence type="ECO:0000256" key="1">
    <source>
        <dbReference type="SAM" id="SignalP"/>
    </source>
</evidence>
<protein>
    <recommendedName>
        <fullName evidence="4">Lipoprotein</fullName>
    </recommendedName>
</protein>
<evidence type="ECO:0000313" key="2">
    <source>
        <dbReference type="EMBL" id="TCS64968.1"/>
    </source>
</evidence>
<dbReference type="EMBL" id="SLZW01000001">
    <property type="protein sequence ID" value="TCS64968.1"/>
    <property type="molecule type" value="Genomic_DNA"/>
</dbReference>
<reference evidence="2 3" key="1">
    <citation type="submission" date="2019-03" db="EMBL/GenBank/DDBJ databases">
        <title>Genomic Encyclopedia of Type Strains, Phase IV (KMG-IV): sequencing the most valuable type-strain genomes for metagenomic binning, comparative biology and taxonomic classification.</title>
        <authorList>
            <person name="Goeker M."/>
        </authorList>
    </citation>
    <scope>NUCLEOTIDE SEQUENCE [LARGE SCALE GENOMIC DNA]</scope>
    <source>
        <strain evidence="2 3">DSM 101688</strain>
    </source>
</reference>
<dbReference type="OrthoDB" id="8447133at2"/>
<evidence type="ECO:0008006" key="4">
    <source>
        <dbReference type="Google" id="ProtNLM"/>
    </source>
</evidence>
<accession>A0A4R3JFR0</accession>
<evidence type="ECO:0000313" key="3">
    <source>
        <dbReference type="Proteomes" id="UP000295304"/>
    </source>
</evidence>
<name>A0A4R3JFR0_9PROT</name>
<keyword evidence="3" id="KW-1185">Reference proteome</keyword>
<dbReference type="RefSeq" id="WP_132937695.1">
    <property type="nucleotide sequence ID" value="NZ_CP119676.1"/>
</dbReference>
<proteinExistence type="predicted"/>
<dbReference type="PROSITE" id="PS51257">
    <property type="entry name" value="PROKAR_LIPOPROTEIN"/>
    <property type="match status" value="1"/>
</dbReference>
<comment type="caution">
    <text evidence="2">The sequence shown here is derived from an EMBL/GenBank/DDBJ whole genome shotgun (WGS) entry which is preliminary data.</text>
</comment>
<feature type="signal peptide" evidence="1">
    <location>
        <begin position="1"/>
        <end position="20"/>
    </location>
</feature>
<gene>
    <name evidence="2" type="ORF">EDD55_101300</name>
</gene>
<organism evidence="2 3">
    <name type="scientific">Varunaivibrio sulfuroxidans</name>
    <dbReference type="NCBI Taxonomy" id="1773489"/>
    <lineage>
        <taxon>Bacteria</taxon>
        <taxon>Pseudomonadati</taxon>
        <taxon>Pseudomonadota</taxon>
        <taxon>Alphaproteobacteria</taxon>
        <taxon>Rhodospirillales</taxon>
        <taxon>Magnetovibrionaceae</taxon>
        <taxon>Varunaivibrio</taxon>
    </lineage>
</organism>
<sequence>MSLRSVFIRAVFVVATLAVAGCQTTPPTQVLPEISFVYKAPIALNVAKIVVRSTYQAPLAPPHIEYRLATTPEKALRRWAADRLRAVGDSGVATFVIENASVIAQPLKTPAGIETLFGAAQSERYRADVKAVLEISDGGGHGFARAQASHTRTIAEDASLNDRQRVWFDLVDKVTRAFDTTMEKNIRAHLASWIR</sequence>